<dbReference type="AlphaFoldDB" id="A0A9J5XI79"/>
<organism evidence="1 2">
    <name type="scientific">Solanum commersonii</name>
    <name type="common">Commerson's wild potato</name>
    <name type="synonym">Commerson's nightshade</name>
    <dbReference type="NCBI Taxonomy" id="4109"/>
    <lineage>
        <taxon>Eukaryota</taxon>
        <taxon>Viridiplantae</taxon>
        <taxon>Streptophyta</taxon>
        <taxon>Embryophyta</taxon>
        <taxon>Tracheophyta</taxon>
        <taxon>Spermatophyta</taxon>
        <taxon>Magnoliopsida</taxon>
        <taxon>eudicotyledons</taxon>
        <taxon>Gunneridae</taxon>
        <taxon>Pentapetalae</taxon>
        <taxon>asterids</taxon>
        <taxon>lamiids</taxon>
        <taxon>Solanales</taxon>
        <taxon>Solanaceae</taxon>
        <taxon>Solanoideae</taxon>
        <taxon>Solaneae</taxon>
        <taxon>Solanum</taxon>
    </lineage>
</organism>
<dbReference type="EMBL" id="JACXVP010000009">
    <property type="protein sequence ID" value="KAG5586664.1"/>
    <property type="molecule type" value="Genomic_DNA"/>
</dbReference>
<sequence>MHGEQELISQSNYSLSDGTNLCINQTFSNKNELQLLLAEAAAKKSFDFATLRSCTKYLKILEGEV</sequence>
<proteinExistence type="predicted"/>
<name>A0A9J5XI79_SOLCO</name>
<evidence type="ECO:0000313" key="1">
    <source>
        <dbReference type="EMBL" id="KAG5586664.1"/>
    </source>
</evidence>
<keyword evidence="2" id="KW-1185">Reference proteome</keyword>
<gene>
    <name evidence="1" type="ORF">H5410_047098</name>
</gene>
<comment type="caution">
    <text evidence="1">The sequence shown here is derived from an EMBL/GenBank/DDBJ whole genome shotgun (WGS) entry which is preliminary data.</text>
</comment>
<evidence type="ECO:0000313" key="2">
    <source>
        <dbReference type="Proteomes" id="UP000824120"/>
    </source>
</evidence>
<dbReference type="OrthoDB" id="1435097at2759"/>
<reference evidence="1 2" key="1">
    <citation type="submission" date="2020-09" db="EMBL/GenBank/DDBJ databases">
        <title>De no assembly of potato wild relative species, Solanum commersonii.</title>
        <authorList>
            <person name="Cho K."/>
        </authorList>
    </citation>
    <scope>NUCLEOTIDE SEQUENCE [LARGE SCALE GENOMIC DNA]</scope>
    <source>
        <strain evidence="1">LZ3.2</strain>
        <tissue evidence="1">Leaf</tissue>
    </source>
</reference>
<protein>
    <submittedName>
        <fullName evidence="1">Uncharacterized protein</fullName>
    </submittedName>
</protein>
<accession>A0A9J5XI79</accession>
<dbReference type="Proteomes" id="UP000824120">
    <property type="component" value="Chromosome 9"/>
</dbReference>